<gene>
    <name evidence="7" type="primary">pld</name>
    <name evidence="7" type="ORF">TRIP_B350014</name>
</gene>
<feature type="transmembrane region" description="Helical" evidence="5">
    <location>
        <begin position="499"/>
        <end position="519"/>
    </location>
</feature>
<dbReference type="CDD" id="cd09143">
    <property type="entry name" value="PLDc_vPLD1_2_like_bac_2"/>
    <property type="match status" value="1"/>
</dbReference>
<sequence>MSVEGNIVVDKQGPILKEGENCWRIENASRVSFLVDGAAYFEAFASAIDQAEKTIYIAGWEIDSRVSLFKGRKNRASVRLKEHIDKKIAATPHLQAYLLYWDFSMIYALEREWLSMFKLGWNTNRRIHFFMDDEHPTGASQHQKIVVIDDRVAFSGGIDLTGNRWDTPEHRLHDPRRINPSGRTYKPFHDIQMLVEGDAAAALGDLFRDRWHRATGKHLPCPRSEGPVPWPLPVEADMTDVRVAIARTSPAFKGRKEVREVEALYKDAIQAARRCIYIENQYLTSGVVAQALVESLEQEEGPEIVIVLPKESTGWLEKSAMDAIRARILKRLFEVDGHGRLRVLYPVLKDGETPLFVHAKIMICDERLVRIGSANLSNRSMGLDSECDLAIESVGDRRQQTKKGIAAFRNRLLAEHLGTTPEKAADCIAGHPSLIEAIESLMGSGRTLKPMEDRQDIPFDGAALVPDTSYIDPERPVQMDQMIDQFVHEEKPESRKRHLVKAVVTVLVLLGMAAAWRWTPLSEWVDVKQITTWAKSLEGSAFAGVVVAAAYVLGGILMAPVTLLVGATAMIFPPLKASVYALGGCLASAVVTYAIGAHLGKGLIRRLAGRKINRLGKILAKQGLITMVVVRNLPVAPFTVVNLIAGASRIRFRDYLIGTALGLAPGVLAISIFADRLILAVKDPEWKNISITVGLAIVLAIGIWWTKKRISKEEED</sequence>
<feature type="transmembrane region" description="Helical" evidence="5">
    <location>
        <begin position="539"/>
        <end position="572"/>
    </location>
</feature>
<keyword evidence="2" id="KW-0677">Repeat</keyword>
<organism evidence="7">
    <name type="scientific">Uncultured Desulfatiglans sp</name>
    <dbReference type="NCBI Taxonomy" id="1748965"/>
    <lineage>
        <taxon>Bacteria</taxon>
        <taxon>Pseudomonadati</taxon>
        <taxon>Thermodesulfobacteriota</taxon>
        <taxon>Desulfobacteria</taxon>
        <taxon>Desulfatiglandales</taxon>
        <taxon>Desulfatiglandaceae</taxon>
        <taxon>Desulfatiglans</taxon>
        <taxon>environmental samples</taxon>
    </lineage>
</organism>
<feature type="domain" description="PLD phosphodiesterase" evidence="6">
    <location>
        <begin position="353"/>
        <end position="380"/>
    </location>
</feature>
<keyword evidence="3 7" id="KW-0378">Hydrolase</keyword>
<dbReference type="PROSITE" id="PS50035">
    <property type="entry name" value="PLD"/>
    <property type="match status" value="2"/>
</dbReference>
<dbReference type="InterPro" id="IPR001736">
    <property type="entry name" value="PLipase_D/transphosphatidylase"/>
</dbReference>
<dbReference type="CDD" id="cd09140">
    <property type="entry name" value="PLDc_vPLD1_2_like_bac_1"/>
    <property type="match status" value="1"/>
</dbReference>
<reference evidence="7" key="1">
    <citation type="submission" date="2018-07" db="EMBL/GenBank/DDBJ databases">
        <authorList>
            <consortium name="Genoscope - CEA"/>
            <person name="William W."/>
        </authorList>
    </citation>
    <scope>NUCLEOTIDE SEQUENCE</scope>
    <source>
        <strain evidence="7">IK1</strain>
    </source>
</reference>
<comment type="catalytic activity">
    <reaction evidence="1">
        <text>a 1,2-diacyl-sn-glycero-3-phosphocholine + H2O = a 1,2-diacyl-sn-glycero-3-phosphate + choline + H(+)</text>
        <dbReference type="Rhea" id="RHEA:14445"/>
        <dbReference type="ChEBI" id="CHEBI:15354"/>
        <dbReference type="ChEBI" id="CHEBI:15377"/>
        <dbReference type="ChEBI" id="CHEBI:15378"/>
        <dbReference type="ChEBI" id="CHEBI:57643"/>
        <dbReference type="ChEBI" id="CHEBI:58608"/>
        <dbReference type="EC" id="3.1.4.4"/>
    </reaction>
</comment>
<keyword evidence="5" id="KW-0472">Membrane</keyword>
<dbReference type="InterPro" id="IPR032816">
    <property type="entry name" value="VTT_dom"/>
</dbReference>
<evidence type="ECO:0000256" key="3">
    <source>
        <dbReference type="ARBA" id="ARBA00022801"/>
    </source>
</evidence>
<feature type="transmembrane region" description="Helical" evidence="5">
    <location>
        <begin position="579"/>
        <end position="599"/>
    </location>
</feature>
<protein>
    <submittedName>
        <fullName evidence="7">Phospholipase D/transphosphatidylase Pld</fullName>
        <ecNumber evidence="7">3.1.4.4</ecNumber>
    </submittedName>
</protein>
<feature type="domain" description="PLD phosphodiesterase" evidence="6">
    <location>
        <begin position="137"/>
        <end position="164"/>
    </location>
</feature>
<feature type="transmembrane region" description="Helical" evidence="5">
    <location>
        <begin position="686"/>
        <end position="705"/>
    </location>
</feature>
<accession>A0A653AA14</accession>
<dbReference type="SUPFAM" id="SSF56024">
    <property type="entry name" value="Phospholipase D/nuclease"/>
    <property type="match status" value="2"/>
</dbReference>
<dbReference type="Pfam" id="PF13091">
    <property type="entry name" value="PLDc_2"/>
    <property type="match status" value="1"/>
</dbReference>
<dbReference type="GO" id="GO:0004630">
    <property type="term" value="F:phospholipase D activity"/>
    <property type="evidence" value="ECO:0007669"/>
    <property type="project" value="UniProtKB-EC"/>
</dbReference>
<name>A0A653AA14_UNCDX</name>
<evidence type="ECO:0000259" key="6">
    <source>
        <dbReference type="PROSITE" id="PS50035"/>
    </source>
</evidence>
<feature type="transmembrane region" description="Helical" evidence="5">
    <location>
        <begin position="655"/>
        <end position="674"/>
    </location>
</feature>
<evidence type="ECO:0000256" key="2">
    <source>
        <dbReference type="ARBA" id="ARBA00022737"/>
    </source>
</evidence>
<dbReference type="EC" id="3.1.4.4" evidence="7"/>
<dbReference type="PANTHER" id="PTHR18896">
    <property type="entry name" value="PHOSPHOLIPASE D"/>
    <property type="match status" value="1"/>
</dbReference>
<dbReference type="SMART" id="SM00155">
    <property type="entry name" value="PLDc"/>
    <property type="match status" value="2"/>
</dbReference>
<dbReference type="GO" id="GO:0009395">
    <property type="term" value="P:phospholipid catabolic process"/>
    <property type="evidence" value="ECO:0007669"/>
    <property type="project" value="TreeGrafter"/>
</dbReference>
<dbReference type="InterPro" id="IPR025202">
    <property type="entry name" value="PLD-like_dom"/>
</dbReference>
<proteinExistence type="predicted"/>
<evidence type="ECO:0000256" key="4">
    <source>
        <dbReference type="ARBA" id="ARBA00023098"/>
    </source>
</evidence>
<keyword evidence="5" id="KW-1133">Transmembrane helix</keyword>
<dbReference type="Pfam" id="PF09335">
    <property type="entry name" value="VTT_dom"/>
    <property type="match status" value="1"/>
</dbReference>
<dbReference type="AlphaFoldDB" id="A0A653AA14"/>
<evidence type="ECO:0000256" key="1">
    <source>
        <dbReference type="ARBA" id="ARBA00000798"/>
    </source>
</evidence>
<evidence type="ECO:0000313" key="7">
    <source>
        <dbReference type="EMBL" id="VBB44820.1"/>
    </source>
</evidence>
<dbReference type="PANTHER" id="PTHR18896:SF76">
    <property type="entry name" value="PHOSPHOLIPASE"/>
    <property type="match status" value="1"/>
</dbReference>
<dbReference type="EMBL" id="UPXX01000029">
    <property type="protein sequence ID" value="VBB44820.1"/>
    <property type="molecule type" value="Genomic_DNA"/>
</dbReference>
<dbReference type="InterPro" id="IPR015679">
    <property type="entry name" value="PLipase_D_fam"/>
</dbReference>
<keyword evidence="4" id="KW-0443">Lipid metabolism</keyword>
<evidence type="ECO:0000256" key="5">
    <source>
        <dbReference type="SAM" id="Phobius"/>
    </source>
</evidence>
<dbReference type="Pfam" id="PF00614">
    <property type="entry name" value="PLDc"/>
    <property type="match status" value="1"/>
</dbReference>
<dbReference type="Gene3D" id="3.30.870.10">
    <property type="entry name" value="Endonuclease Chain A"/>
    <property type="match status" value="2"/>
</dbReference>
<keyword evidence="5" id="KW-0812">Transmembrane</keyword>